<evidence type="ECO:0000313" key="1">
    <source>
        <dbReference type="EMBL" id="MEX3745966.1"/>
    </source>
</evidence>
<dbReference type="EMBL" id="JBFRHK010000007">
    <property type="protein sequence ID" value="MEX3745966.1"/>
    <property type="molecule type" value="Genomic_DNA"/>
</dbReference>
<dbReference type="Proteomes" id="UP001558534">
    <property type="component" value="Unassembled WGS sequence"/>
</dbReference>
<keyword evidence="2" id="KW-1185">Reference proteome</keyword>
<dbReference type="RefSeq" id="WP_368636815.1">
    <property type="nucleotide sequence ID" value="NZ_JBFRHK010000007.1"/>
</dbReference>
<sequence>MDKQTPMQKIKAYHSIKQYLSKDEQNQVANMLGLDETDLTTRLNGKDMEFQFLLMCHLLGQVKDIVAFEEAPSRLTNTHTVDFLVLTKDNRRLAVEVKSKKVEKWDIAPAELENKKKFATLIDAELYFALNLNNYWIFLSCDYVEKKNRKISVKEDEAYSTLYILGEKTFTNLKPITFKSIYNKNPFEKTIIESDCGYLTEYSIEVEGIEVLKNKITLENDSIFFKTVLQFLQELASKNSIEKTLDRNTTLVRETLEPYYKFNLSQFLIAPYRLLPHQIHGNYDLTVYIDEIFDKKKAIENPLITPLHVFEVLLTLDRARAGIAVVHEDVPVAELKSFFPAN</sequence>
<dbReference type="InterPro" id="IPR011856">
    <property type="entry name" value="tRNA_endonuc-like_dom_sf"/>
</dbReference>
<reference evidence="1 2" key="1">
    <citation type="submission" date="2024-07" db="EMBL/GenBank/DDBJ databases">
        <title>Characterization of a bacterium isolated from hydrolysated instant sea cucumber by whole-genome sequencing and metabolomics.</title>
        <authorList>
            <person name="Luo X."/>
            <person name="Zhang Z."/>
            <person name="Zheng Z."/>
            <person name="Zhang W."/>
            <person name="Ming T."/>
            <person name="Jiao L."/>
            <person name="Su X."/>
            <person name="Kong F."/>
            <person name="Xu J."/>
        </authorList>
    </citation>
    <scope>NUCLEOTIDE SEQUENCE [LARGE SCALE GENOMIC DNA]</scope>
    <source>
        <strain evidence="1 2">XL-2024</strain>
    </source>
</reference>
<evidence type="ECO:0000313" key="2">
    <source>
        <dbReference type="Proteomes" id="UP001558534"/>
    </source>
</evidence>
<organism evidence="1 2">
    <name type="scientific">Lysinibacillus xylanilyticus</name>
    <dbReference type="NCBI Taxonomy" id="582475"/>
    <lineage>
        <taxon>Bacteria</taxon>
        <taxon>Bacillati</taxon>
        <taxon>Bacillota</taxon>
        <taxon>Bacilli</taxon>
        <taxon>Bacillales</taxon>
        <taxon>Bacillaceae</taxon>
        <taxon>Lysinibacillus</taxon>
    </lineage>
</organism>
<protein>
    <recommendedName>
        <fullName evidence="3">Type I restriction enzyme R protein N-terminal domain-containing protein</fullName>
    </recommendedName>
</protein>
<evidence type="ECO:0008006" key="3">
    <source>
        <dbReference type="Google" id="ProtNLM"/>
    </source>
</evidence>
<gene>
    <name evidence="1" type="ORF">AB1300_12565</name>
</gene>
<proteinExistence type="predicted"/>
<comment type="caution">
    <text evidence="1">The sequence shown here is derived from an EMBL/GenBank/DDBJ whole genome shotgun (WGS) entry which is preliminary data.</text>
</comment>
<name>A0ABV3VYH3_9BACI</name>
<dbReference type="Gene3D" id="3.40.1350.10">
    <property type="match status" value="1"/>
</dbReference>
<accession>A0ABV3VYH3</accession>